<dbReference type="Proteomes" id="UP001380953">
    <property type="component" value="Unassembled WGS sequence"/>
</dbReference>
<reference evidence="1" key="1">
    <citation type="submission" date="2024-03" db="EMBL/GenBank/DDBJ databases">
        <title>Whole genome sequecning of epiphytes from Marcgravia umbellata leaves.</title>
        <authorList>
            <person name="Kumar G."/>
            <person name="Savka M.A."/>
        </authorList>
    </citation>
    <scope>NUCLEOTIDE SEQUENCE</scope>
    <source>
        <strain evidence="1">RIT_BL5</strain>
    </source>
</reference>
<keyword evidence="1" id="KW-0808">Transferase</keyword>
<dbReference type="EMBL" id="JBBKAR010000039">
    <property type="protein sequence ID" value="MEJ8305197.1"/>
    <property type="molecule type" value="Genomic_DNA"/>
</dbReference>
<protein>
    <submittedName>
        <fullName evidence="1">Sensor histidine kinase</fullName>
        <ecNumber evidence="1">2.7.13.3</ecNumber>
    </submittedName>
</protein>
<proteinExistence type="predicted"/>
<sequence>MTFKQKLNLSYTLIIVILIVIVSYCHYLIHLSNTKQNMEVTMDEISNQIALNLDVYVSELVSSTIQPLYDRTQIERLITGKSIDSLKLNETTQLENYIRNTYLYPNSQDIMAVHVFDRAGGSLNLYQKDQQYVYAPQSTSAFVEAVKKHGKSAVSNTTLVRPSNSQTETPMFSIFRQLNIFELNQPYGMLVLDINFSKIDRLLRNVELEQGSSLTLVNEQNQIIYSMDRNLITSPAPALDAHQWLQAEANLETIPWTIRLDVPLNSVLNRKEMLLTSLLIMVAAILAAVLFSGWFSRKVTLPLEQLRRLMRRAEYGEFNLKFRAKSQDEIAHLGNSFNQMTTRIKELIDRSYVAEIRQRDAQFSALQSQINPHFLFNTLETIRMTAETEGNPETVKMIASLGKLLKVNFQQQSWVTIRQELDYIEHYLLLQSARLSYPPTIEIECGESAKNIPILAFLIQPLVENSILHGLRPISRPGLIRIHIAENQADAKIEIAITDDGAGMTPERLEAVRSRIRLSSDEPSPEASIGLLNIQRRIKLSYGNKYGLEIDSREDRGTSVVCRIPCNQIPKRHGKGDDLDHEYISYGDRG</sequence>
<keyword evidence="1" id="KW-0418">Kinase</keyword>
<keyword evidence="2" id="KW-1185">Reference proteome</keyword>
<comment type="caution">
    <text evidence="1">The sequence shown here is derived from an EMBL/GenBank/DDBJ whole genome shotgun (WGS) entry which is preliminary data.</text>
</comment>
<gene>
    <name evidence="1" type="ORF">WKI47_14925</name>
</gene>
<evidence type="ECO:0000313" key="2">
    <source>
        <dbReference type="Proteomes" id="UP001380953"/>
    </source>
</evidence>
<accession>A0ACC6PEG9</accession>
<name>A0ACC6PEG9_9BACL</name>
<organism evidence="1 2">
    <name type="scientific">Saccharibacillus sacchari</name>
    <dbReference type="NCBI Taxonomy" id="456493"/>
    <lineage>
        <taxon>Bacteria</taxon>
        <taxon>Bacillati</taxon>
        <taxon>Bacillota</taxon>
        <taxon>Bacilli</taxon>
        <taxon>Bacillales</taxon>
        <taxon>Paenibacillaceae</taxon>
        <taxon>Saccharibacillus</taxon>
    </lineage>
</organism>
<dbReference type="EC" id="2.7.13.3" evidence="1"/>
<evidence type="ECO:0000313" key="1">
    <source>
        <dbReference type="EMBL" id="MEJ8305197.1"/>
    </source>
</evidence>